<comment type="caution">
    <text evidence="3">The sequence shown here is derived from an EMBL/GenBank/DDBJ whole genome shotgun (WGS) entry which is preliminary data.</text>
</comment>
<accession>A0A367U7Z9</accession>
<dbReference type="Proteomes" id="UP000252419">
    <property type="component" value="Unassembled WGS sequence"/>
</dbReference>
<reference evidence="3 4" key="1">
    <citation type="submission" date="2014-07" db="EMBL/GenBank/DDBJ databases">
        <title>Draft genome sequence of Thalassospira xianhensis P-4 (MCCC 1A02616).</title>
        <authorList>
            <person name="Lai Q."/>
            <person name="Shao Z."/>
        </authorList>
    </citation>
    <scope>NUCLEOTIDE SEQUENCE [LARGE SCALE GENOMIC DNA]</scope>
    <source>
        <strain evidence="3 4">MCCC 1A02616</strain>
    </source>
</reference>
<proteinExistence type="predicted"/>
<gene>
    <name evidence="3" type="ORF">TH5_20820</name>
</gene>
<protein>
    <recommendedName>
        <fullName evidence="5">Siderophore-iron reductase, Fe-S cluster protein</fullName>
    </recommendedName>
</protein>
<keyword evidence="4" id="KW-1185">Reference proteome</keyword>
<dbReference type="RefSeq" id="WP_167443606.1">
    <property type="nucleotide sequence ID" value="NZ_JPWA01000034.1"/>
</dbReference>
<feature type="domain" description="Aerobactin siderophore biosynthesis IucA/IucC-like C-terminal" evidence="1">
    <location>
        <begin position="63"/>
        <end position="173"/>
    </location>
</feature>
<dbReference type="AlphaFoldDB" id="A0A367U7Z9"/>
<dbReference type="Pfam" id="PF06276">
    <property type="entry name" value="FhuF"/>
    <property type="match status" value="1"/>
</dbReference>
<name>A0A367U7Z9_9PROT</name>
<feature type="domain" description="Ferric siderophore reductase C-terminal" evidence="2">
    <location>
        <begin position="227"/>
        <end position="247"/>
    </location>
</feature>
<dbReference type="GO" id="GO:0003824">
    <property type="term" value="F:catalytic activity"/>
    <property type="evidence" value="ECO:0007669"/>
    <property type="project" value="UniProtKB-ARBA"/>
</dbReference>
<evidence type="ECO:0000259" key="2">
    <source>
        <dbReference type="Pfam" id="PF11575"/>
    </source>
</evidence>
<dbReference type="Pfam" id="PF11575">
    <property type="entry name" value="FhuF_C"/>
    <property type="match status" value="1"/>
</dbReference>
<dbReference type="InterPro" id="IPR022770">
    <property type="entry name" value="IucA/IucC-like_C"/>
</dbReference>
<sequence length="259" mass="29499">MHALDDRWTEELRALCGLKSASTGLPGLSVPGPEILDKDICRDILNEAGRLLGSRSRKITASLLSKRIAFLTTAATLYPMSLYNRGLDLSLENCVIDYSHDSKRWQSSMYLYNLDASPPPPGARETWREDVCRRLFSTNLARLWQALHEASGVTLSILWENTAVRVYSLYERRLMSIGDMDTARQIREDFTYLTTEAAGSLFGCKDNPLQRFYFDKTAVGEREIRYRRTCCYYYLTPPQEYCSTCPLLLSPGKKSKCSN</sequence>
<dbReference type="GO" id="GO:0051537">
    <property type="term" value="F:2 iron, 2 sulfur cluster binding"/>
    <property type="evidence" value="ECO:0007669"/>
    <property type="project" value="InterPro"/>
</dbReference>
<evidence type="ECO:0000259" key="1">
    <source>
        <dbReference type="Pfam" id="PF06276"/>
    </source>
</evidence>
<dbReference type="EMBL" id="JPWA01000034">
    <property type="protein sequence ID" value="RCK04219.1"/>
    <property type="molecule type" value="Genomic_DNA"/>
</dbReference>
<evidence type="ECO:0008006" key="5">
    <source>
        <dbReference type="Google" id="ProtNLM"/>
    </source>
</evidence>
<dbReference type="InterPro" id="IPR024726">
    <property type="entry name" value="FhuF_C"/>
</dbReference>
<organism evidence="3 4">
    <name type="scientific">Thalassospira xianhensis MCCC 1A02616</name>
    <dbReference type="NCBI Taxonomy" id="1177929"/>
    <lineage>
        <taxon>Bacteria</taxon>
        <taxon>Pseudomonadati</taxon>
        <taxon>Pseudomonadota</taxon>
        <taxon>Alphaproteobacteria</taxon>
        <taxon>Rhodospirillales</taxon>
        <taxon>Thalassospiraceae</taxon>
        <taxon>Thalassospira</taxon>
    </lineage>
</organism>
<evidence type="ECO:0000313" key="4">
    <source>
        <dbReference type="Proteomes" id="UP000252419"/>
    </source>
</evidence>
<evidence type="ECO:0000313" key="3">
    <source>
        <dbReference type="EMBL" id="RCK04219.1"/>
    </source>
</evidence>